<feature type="domain" description="Sucrose synthase N-terminal" evidence="6">
    <location>
        <begin position="10"/>
        <end position="118"/>
    </location>
</feature>
<dbReference type="AlphaFoldDB" id="A0AA86SKG2"/>
<evidence type="ECO:0000256" key="1">
    <source>
        <dbReference type="ARBA" id="ARBA00005894"/>
    </source>
</evidence>
<dbReference type="EMBL" id="OY731403">
    <property type="protein sequence ID" value="CAJ1963345.1"/>
    <property type="molecule type" value="Genomic_DNA"/>
</dbReference>
<feature type="domain" description="Sucrose synthase EPBD" evidence="7">
    <location>
        <begin position="153"/>
        <end position="227"/>
    </location>
</feature>
<dbReference type="PANTHER" id="PTHR45839">
    <property type="match status" value="1"/>
</dbReference>
<evidence type="ECO:0000259" key="7">
    <source>
        <dbReference type="Pfam" id="PF24862"/>
    </source>
</evidence>
<evidence type="ECO:0000259" key="6">
    <source>
        <dbReference type="Pfam" id="PF24861"/>
    </source>
</evidence>
<dbReference type="InterPro" id="IPR056736">
    <property type="entry name" value="SUS_EPBD"/>
</dbReference>
<dbReference type="PANTHER" id="PTHR45839:SF9">
    <property type="entry name" value="SUCROSE SYNTHASE 2"/>
    <property type="match status" value="1"/>
</dbReference>
<dbReference type="FunFam" id="3.10.450.330:FF:000001">
    <property type="entry name" value="Sucrose synthase"/>
    <property type="match status" value="1"/>
</dbReference>
<accession>A0AA86SKG2</accession>
<evidence type="ECO:0000256" key="2">
    <source>
        <dbReference type="ARBA" id="ARBA00012540"/>
    </source>
</evidence>
<keyword evidence="9" id="KW-1185">Reference proteome</keyword>
<dbReference type="Gene3D" id="1.20.120.1230">
    <property type="match status" value="1"/>
</dbReference>
<keyword evidence="4" id="KW-0808">Transferase</keyword>
<dbReference type="InterPro" id="IPR056735">
    <property type="entry name" value="SUS_N"/>
</dbReference>
<dbReference type="Pfam" id="PF24861">
    <property type="entry name" value="SUS_N"/>
    <property type="match status" value="1"/>
</dbReference>
<protein>
    <recommendedName>
        <fullName evidence="2">sucrose synthase</fullName>
        <ecNumber evidence="2">2.4.1.13</ecNumber>
    </recommendedName>
</protein>
<keyword evidence="3" id="KW-0328">Glycosyltransferase</keyword>
<dbReference type="EC" id="2.4.1.13" evidence="2"/>
<dbReference type="GO" id="GO:0016157">
    <property type="term" value="F:sucrose synthase activity"/>
    <property type="evidence" value="ECO:0007669"/>
    <property type="project" value="UniProtKB-EC"/>
</dbReference>
<dbReference type="Proteomes" id="UP001189624">
    <property type="component" value="Chromosome 6"/>
</dbReference>
<dbReference type="Pfam" id="PF24862">
    <property type="entry name" value="SUS_EPBD"/>
    <property type="match status" value="1"/>
</dbReference>
<gene>
    <name evidence="8" type="ORF">AYBTSS11_LOCUS19724</name>
</gene>
<evidence type="ECO:0000256" key="3">
    <source>
        <dbReference type="ARBA" id="ARBA00022676"/>
    </source>
</evidence>
<proteinExistence type="inferred from homology"/>
<evidence type="ECO:0000256" key="5">
    <source>
        <dbReference type="ARBA" id="ARBA00049030"/>
    </source>
</evidence>
<organism evidence="8 9">
    <name type="scientific">Sphenostylis stenocarpa</name>
    <dbReference type="NCBI Taxonomy" id="92480"/>
    <lineage>
        <taxon>Eukaryota</taxon>
        <taxon>Viridiplantae</taxon>
        <taxon>Streptophyta</taxon>
        <taxon>Embryophyta</taxon>
        <taxon>Tracheophyta</taxon>
        <taxon>Spermatophyta</taxon>
        <taxon>Magnoliopsida</taxon>
        <taxon>eudicotyledons</taxon>
        <taxon>Gunneridae</taxon>
        <taxon>Pentapetalae</taxon>
        <taxon>rosids</taxon>
        <taxon>fabids</taxon>
        <taxon>Fabales</taxon>
        <taxon>Fabaceae</taxon>
        <taxon>Papilionoideae</taxon>
        <taxon>50 kb inversion clade</taxon>
        <taxon>NPAAA clade</taxon>
        <taxon>indigoferoid/millettioid clade</taxon>
        <taxon>Phaseoleae</taxon>
        <taxon>Sphenostylis</taxon>
    </lineage>
</organism>
<dbReference type="Gramene" id="rna-AYBTSS11_LOCUS19724">
    <property type="protein sequence ID" value="CAJ1963345.1"/>
    <property type="gene ID" value="gene-AYBTSS11_LOCUS19724"/>
</dbReference>
<dbReference type="InterPro" id="IPR012820">
    <property type="entry name" value="Sucrose_synthase_pln/cyn"/>
</dbReference>
<dbReference type="Gene3D" id="3.10.450.330">
    <property type="match status" value="1"/>
</dbReference>
<reference evidence="8" key="1">
    <citation type="submission" date="2023-10" db="EMBL/GenBank/DDBJ databases">
        <authorList>
            <person name="Domelevo Entfellner J.-B."/>
        </authorList>
    </citation>
    <scope>NUCLEOTIDE SEQUENCE</scope>
</reference>
<evidence type="ECO:0000313" key="9">
    <source>
        <dbReference type="Proteomes" id="UP001189624"/>
    </source>
</evidence>
<dbReference type="GO" id="GO:0005985">
    <property type="term" value="P:sucrose metabolic process"/>
    <property type="evidence" value="ECO:0007669"/>
    <property type="project" value="InterPro"/>
</dbReference>
<evidence type="ECO:0000256" key="4">
    <source>
        <dbReference type="ARBA" id="ARBA00022679"/>
    </source>
</evidence>
<comment type="catalytic activity">
    <reaction evidence="5">
        <text>an NDP-alpha-D-glucose + D-fructose = a ribonucleoside 5'-diphosphate + sucrose + H(+)</text>
        <dbReference type="Rhea" id="RHEA:16241"/>
        <dbReference type="ChEBI" id="CHEBI:15378"/>
        <dbReference type="ChEBI" id="CHEBI:17992"/>
        <dbReference type="ChEBI" id="CHEBI:37721"/>
        <dbReference type="ChEBI" id="CHEBI:57930"/>
        <dbReference type="ChEBI" id="CHEBI:76533"/>
        <dbReference type="EC" id="2.4.1.13"/>
    </reaction>
</comment>
<name>A0AA86SKG2_9FABA</name>
<sequence>MSASKLDRASSVRETLSRYRNEFISLLSRYVAGGKGLLQPHDLLDHVEKILQEDEGMLKLKEDPFVKELEYAQEAIVLPPFVSIALRPRPGVWEYVRVNAFELSVDSLSVAEYLQFKEELVDGKYNDKYMLELDLEPFNATFPKPTRSSSIGNGVQFLNRHLSSFMFRNKESLDPLLAFLRTHKYDGQAMMINDRIHHISELQSSLARAEGILSKIQPNTPYSDFEYE</sequence>
<evidence type="ECO:0000313" key="8">
    <source>
        <dbReference type="EMBL" id="CAJ1963345.1"/>
    </source>
</evidence>
<comment type="similarity">
    <text evidence="1">Belongs to the glycosyltransferase 1 family. Plant sucrose synthase subfamily.</text>
</comment>